<accession>U1HKU0</accession>
<evidence type="ECO:0008006" key="4">
    <source>
        <dbReference type="Google" id="ProtNLM"/>
    </source>
</evidence>
<keyword evidence="3" id="KW-1185">Reference proteome</keyword>
<dbReference type="InterPro" id="IPR036691">
    <property type="entry name" value="Endo/exonu/phosph_ase_sf"/>
</dbReference>
<dbReference type="RefSeq" id="XP_007804831.1">
    <property type="nucleotide sequence ID" value="XM_007806640.1"/>
</dbReference>
<sequence length="173" mass="19347">MLSEALSLQDPKSSHPQPPTHVLLIGDMNIAPQRMDGHPHLRTSPHQHVLNRADFNEKFLHRENAAGFQGLDVWRLLRGGERRYTYHPRGAEWGRSCDRVDLAVAGRNLVGHEDRASKRENWGVKAAQDGRGRETVGRLGKGAIAGMDIYDNEVDRGHSDHVPLSVTLDVNDL</sequence>
<dbReference type="EMBL" id="KE721402">
    <property type="protein sequence ID" value="ERF69574.1"/>
    <property type="molecule type" value="Genomic_DNA"/>
</dbReference>
<evidence type="ECO:0000313" key="3">
    <source>
        <dbReference type="Proteomes" id="UP000019373"/>
    </source>
</evidence>
<dbReference type="HOGENOM" id="CLU_1547566_0_0_1"/>
<dbReference type="Gene3D" id="3.60.10.10">
    <property type="entry name" value="Endonuclease/exonuclease/phosphatase"/>
    <property type="match status" value="1"/>
</dbReference>
<organism evidence="2 3">
    <name type="scientific">Endocarpon pusillum (strain Z07020 / HMAS-L-300199)</name>
    <name type="common">Lichen-forming fungus</name>
    <dbReference type="NCBI Taxonomy" id="1263415"/>
    <lineage>
        <taxon>Eukaryota</taxon>
        <taxon>Fungi</taxon>
        <taxon>Dikarya</taxon>
        <taxon>Ascomycota</taxon>
        <taxon>Pezizomycotina</taxon>
        <taxon>Eurotiomycetes</taxon>
        <taxon>Chaetothyriomycetidae</taxon>
        <taxon>Verrucariales</taxon>
        <taxon>Verrucariaceae</taxon>
        <taxon>Endocarpon</taxon>
    </lineage>
</organism>
<gene>
    <name evidence="2" type="ORF">EPUS_01904</name>
</gene>
<name>U1HKU0_ENDPU</name>
<protein>
    <recommendedName>
        <fullName evidence="4">Endonuclease/exonuclease/phosphatase domain-containing protein</fullName>
    </recommendedName>
</protein>
<evidence type="ECO:0000256" key="1">
    <source>
        <dbReference type="SAM" id="MobiDB-lite"/>
    </source>
</evidence>
<evidence type="ECO:0000313" key="2">
    <source>
        <dbReference type="EMBL" id="ERF69574.1"/>
    </source>
</evidence>
<dbReference type="AlphaFoldDB" id="U1HKU0"/>
<proteinExistence type="predicted"/>
<dbReference type="eggNOG" id="ENOG502RTDE">
    <property type="taxonomic scope" value="Eukaryota"/>
</dbReference>
<dbReference type="Proteomes" id="UP000019373">
    <property type="component" value="Unassembled WGS sequence"/>
</dbReference>
<reference evidence="3" key="1">
    <citation type="journal article" date="2014" name="BMC Genomics">
        <title>Genome characteristics reveal the impact of lichenization on lichen-forming fungus Endocarpon pusillum Hedwig (Verrucariales, Ascomycota).</title>
        <authorList>
            <person name="Wang Y.-Y."/>
            <person name="Liu B."/>
            <person name="Zhang X.-Y."/>
            <person name="Zhou Q.-M."/>
            <person name="Zhang T."/>
            <person name="Li H."/>
            <person name="Yu Y.-F."/>
            <person name="Zhang X.-L."/>
            <person name="Hao X.-Y."/>
            <person name="Wang M."/>
            <person name="Wang L."/>
            <person name="Wei J.-C."/>
        </authorList>
    </citation>
    <scope>NUCLEOTIDE SEQUENCE [LARGE SCALE GENOMIC DNA]</scope>
    <source>
        <strain evidence="3">Z07020 / HMAS-L-300199</strain>
    </source>
</reference>
<dbReference type="SUPFAM" id="SSF56219">
    <property type="entry name" value="DNase I-like"/>
    <property type="match status" value="1"/>
</dbReference>
<feature type="region of interest" description="Disordered" evidence="1">
    <location>
        <begin position="1"/>
        <end position="20"/>
    </location>
</feature>
<dbReference type="OrthoDB" id="498125at2759"/>
<dbReference type="GeneID" id="19236958"/>